<organism evidence="1 2">
    <name type="scientific">Aldrovandia affinis</name>
    <dbReference type="NCBI Taxonomy" id="143900"/>
    <lineage>
        <taxon>Eukaryota</taxon>
        <taxon>Metazoa</taxon>
        <taxon>Chordata</taxon>
        <taxon>Craniata</taxon>
        <taxon>Vertebrata</taxon>
        <taxon>Euteleostomi</taxon>
        <taxon>Actinopterygii</taxon>
        <taxon>Neopterygii</taxon>
        <taxon>Teleostei</taxon>
        <taxon>Notacanthiformes</taxon>
        <taxon>Halosauridae</taxon>
        <taxon>Aldrovandia</taxon>
    </lineage>
</organism>
<protein>
    <submittedName>
        <fullName evidence="1">Uncharacterized protein</fullName>
    </submittedName>
</protein>
<evidence type="ECO:0000313" key="1">
    <source>
        <dbReference type="EMBL" id="KAJ8385658.1"/>
    </source>
</evidence>
<evidence type="ECO:0000313" key="2">
    <source>
        <dbReference type="Proteomes" id="UP001221898"/>
    </source>
</evidence>
<dbReference type="AlphaFoldDB" id="A0AAD7RJV6"/>
<keyword evidence="2" id="KW-1185">Reference proteome</keyword>
<comment type="caution">
    <text evidence="1">The sequence shown here is derived from an EMBL/GenBank/DDBJ whole genome shotgun (WGS) entry which is preliminary data.</text>
</comment>
<sequence>MAAQGKMELEAELLDGCLDGSDGHDGAGSDAYGREETLSAISRDDKRLPGFIDGLLRSASCRERESERERGTLVWSRAPIPTPQALLIAQLPRVLPLPLIDLFLPGLWGGQNLAHSRLLCAVSPQAVRDVSPSAL</sequence>
<dbReference type="EMBL" id="JAINUG010000244">
    <property type="protein sequence ID" value="KAJ8385658.1"/>
    <property type="molecule type" value="Genomic_DNA"/>
</dbReference>
<proteinExistence type="predicted"/>
<reference evidence="1" key="1">
    <citation type="journal article" date="2023" name="Science">
        <title>Genome structures resolve the early diversification of teleost fishes.</title>
        <authorList>
            <person name="Parey E."/>
            <person name="Louis A."/>
            <person name="Montfort J."/>
            <person name="Bouchez O."/>
            <person name="Roques C."/>
            <person name="Iampietro C."/>
            <person name="Lluch J."/>
            <person name="Castinel A."/>
            <person name="Donnadieu C."/>
            <person name="Desvignes T."/>
            <person name="Floi Bucao C."/>
            <person name="Jouanno E."/>
            <person name="Wen M."/>
            <person name="Mejri S."/>
            <person name="Dirks R."/>
            <person name="Jansen H."/>
            <person name="Henkel C."/>
            <person name="Chen W.J."/>
            <person name="Zahm M."/>
            <person name="Cabau C."/>
            <person name="Klopp C."/>
            <person name="Thompson A.W."/>
            <person name="Robinson-Rechavi M."/>
            <person name="Braasch I."/>
            <person name="Lecointre G."/>
            <person name="Bobe J."/>
            <person name="Postlethwait J.H."/>
            <person name="Berthelot C."/>
            <person name="Roest Crollius H."/>
            <person name="Guiguen Y."/>
        </authorList>
    </citation>
    <scope>NUCLEOTIDE SEQUENCE</scope>
    <source>
        <strain evidence="1">NC1722</strain>
    </source>
</reference>
<name>A0AAD7RJV6_9TELE</name>
<accession>A0AAD7RJV6</accession>
<gene>
    <name evidence="1" type="ORF">AAFF_G00183710</name>
</gene>
<dbReference type="Proteomes" id="UP001221898">
    <property type="component" value="Unassembled WGS sequence"/>
</dbReference>